<proteinExistence type="predicted"/>
<accession>A0A369B0W4</accession>
<dbReference type="EMBL" id="NGJX01000001">
    <property type="protein sequence ID" value="RSU05660.1"/>
    <property type="molecule type" value="Genomic_DNA"/>
</dbReference>
<keyword evidence="1" id="KW-0808">Transferase</keyword>
<dbReference type="Gene3D" id="3.40.630.30">
    <property type="match status" value="1"/>
</dbReference>
<dbReference type="GO" id="GO:0016747">
    <property type="term" value="F:acyltransferase activity, transferring groups other than amino-acyl groups"/>
    <property type="evidence" value="ECO:0007669"/>
    <property type="project" value="InterPro"/>
</dbReference>
<dbReference type="RefSeq" id="WP_114288741.1">
    <property type="nucleotide sequence ID" value="NZ_CP081459.1"/>
</dbReference>
<name>A0A369B0W4_9ENTE</name>
<dbReference type="Pfam" id="PF00583">
    <property type="entry name" value="Acetyltransf_1"/>
    <property type="match status" value="1"/>
</dbReference>
<dbReference type="Proteomes" id="UP000288197">
    <property type="component" value="Unassembled WGS sequence"/>
</dbReference>
<comment type="caution">
    <text evidence="1">The sequence shown here is derived from an EMBL/GenBank/DDBJ whole genome shotgun (WGS) entry which is preliminary data.</text>
</comment>
<sequence length="172" mass="19606">MSELAITLREATPADAKELLAVMNILDKETPFLLVNQQSLKLDTESMAEQIDFIYEQDNQLILLAFNHDDLIGVATVMGELDLPLKHIGEIGISILKEYWGYGLGTVMLEEIIAWAKEAGVIKRLEIKVQERNTRALKLYEKVNFETEGIIRRGYLSEDNEYLDIVLMSYLV</sequence>
<organism evidence="1 2">
    <name type="scientific">Vagococcus fluvialis</name>
    <dbReference type="NCBI Taxonomy" id="2738"/>
    <lineage>
        <taxon>Bacteria</taxon>
        <taxon>Bacillati</taxon>
        <taxon>Bacillota</taxon>
        <taxon>Bacilli</taxon>
        <taxon>Lactobacillales</taxon>
        <taxon>Enterococcaceae</taxon>
        <taxon>Vagococcus</taxon>
    </lineage>
</organism>
<protein>
    <submittedName>
        <fullName evidence="1">GNAT family N-acetyltransferase</fullName>
    </submittedName>
</protein>
<gene>
    <name evidence="1" type="ORF">CBF32_01300</name>
</gene>
<evidence type="ECO:0000313" key="1">
    <source>
        <dbReference type="EMBL" id="RSU05660.1"/>
    </source>
</evidence>
<dbReference type="PANTHER" id="PTHR43415:SF3">
    <property type="entry name" value="GNAT-FAMILY ACETYLTRANSFERASE"/>
    <property type="match status" value="1"/>
</dbReference>
<dbReference type="OrthoDB" id="948250at2"/>
<dbReference type="InterPro" id="IPR000182">
    <property type="entry name" value="GNAT_dom"/>
</dbReference>
<dbReference type="CDD" id="cd04301">
    <property type="entry name" value="NAT_SF"/>
    <property type="match status" value="1"/>
</dbReference>
<evidence type="ECO:0000313" key="2">
    <source>
        <dbReference type="Proteomes" id="UP000288197"/>
    </source>
</evidence>
<dbReference type="SUPFAM" id="SSF55729">
    <property type="entry name" value="Acyl-CoA N-acyltransferases (Nat)"/>
    <property type="match status" value="1"/>
</dbReference>
<dbReference type="InterPro" id="IPR016181">
    <property type="entry name" value="Acyl_CoA_acyltransferase"/>
</dbReference>
<dbReference type="PANTHER" id="PTHR43415">
    <property type="entry name" value="SPERMIDINE N(1)-ACETYLTRANSFERASE"/>
    <property type="match status" value="1"/>
</dbReference>
<dbReference type="AlphaFoldDB" id="A0A369B0W4"/>
<dbReference type="PROSITE" id="PS51186">
    <property type="entry name" value="GNAT"/>
    <property type="match status" value="1"/>
</dbReference>
<keyword evidence="2" id="KW-1185">Reference proteome</keyword>
<dbReference type="GeneID" id="63145452"/>
<reference evidence="1 2" key="1">
    <citation type="submission" date="2017-05" db="EMBL/GenBank/DDBJ databases">
        <title>Vagococcus spp. assemblies.</title>
        <authorList>
            <person name="Gulvik C.A."/>
        </authorList>
    </citation>
    <scope>NUCLEOTIDE SEQUENCE [LARGE SCALE GENOMIC DNA]</scope>
    <source>
        <strain evidence="1 2">NCFB 2497</strain>
    </source>
</reference>